<evidence type="ECO:0000313" key="3">
    <source>
        <dbReference type="Proteomes" id="UP000614601"/>
    </source>
</evidence>
<gene>
    <name evidence="2" type="ORF">BOKJ2_LOCUS3224</name>
</gene>
<dbReference type="EMBL" id="CAJFCW020000002">
    <property type="protein sequence ID" value="CAG9091482.1"/>
    <property type="molecule type" value="Genomic_DNA"/>
</dbReference>
<evidence type="ECO:0000256" key="1">
    <source>
        <dbReference type="SAM" id="Coils"/>
    </source>
</evidence>
<dbReference type="EMBL" id="CAJFDH010000002">
    <property type="protein sequence ID" value="CAD5210498.1"/>
    <property type="molecule type" value="Genomic_DNA"/>
</dbReference>
<dbReference type="Proteomes" id="UP000783686">
    <property type="component" value="Unassembled WGS sequence"/>
</dbReference>
<evidence type="ECO:0000313" key="2">
    <source>
        <dbReference type="EMBL" id="CAD5210498.1"/>
    </source>
</evidence>
<keyword evidence="3" id="KW-1185">Reference proteome</keyword>
<comment type="caution">
    <text evidence="2">The sequence shown here is derived from an EMBL/GenBank/DDBJ whole genome shotgun (WGS) entry which is preliminary data.</text>
</comment>
<proteinExistence type="predicted"/>
<protein>
    <submittedName>
        <fullName evidence="2">Uncharacterized protein</fullName>
    </submittedName>
</protein>
<feature type="coiled-coil region" evidence="1">
    <location>
        <begin position="159"/>
        <end position="200"/>
    </location>
</feature>
<sequence length="368" mass="42197">MEKALQPVNTADIAPDLLHGAADLIHYGKLAASQPSQDNLDESLVAAEECCEQKKNVLSSETTEWKDLENEHIEVLRLINVIQEEEADNSMLEESVANLTIAFEGEDDDIRRVEQEVASAMGECQDLDDEFNVVNDNLKSCTEEYERGVDEVNELETPVELKNERVMELKEKIEKAKEEKYELEEKIEELKSKTNDKKIESLANKGEKKGNNMFVEVAEYAENVYKTQAEMRENRRVLENICAELQKQVEIKSRSAKPKNAVSDEIFAVYDQCVQLQQHTSGREDAERIRSDFNEALSYKDLSLCMAVLEHFQKLYTVYRIEFGALERVCKSTIERMTERTRGKVSHVQKNPVQKLEGIRAVVSKRVR</sequence>
<feature type="coiled-coil region" evidence="1">
    <location>
        <begin position="82"/>
        <end position="130"/>
    </location>
</feature>
<accession>A0A811K511</accession>
<reference evidence="2" key="1">
    <citation type="submission" date="2020-09" db="EMBL/GenBank/DDBJ databases">
        <authorList>
            <person name="Kikuchi T."/>
        </authorList>
    </citation>
    <scope>NUCLEOTIDE SEQUENCE</scope>
    <source>
        <strain evidence="2">SH1</strain>
    </source>
</reference>
<dbReference type="Proteomes" id="UP000614601">
    <property type="component" value="Unassembled WGS sequence"/>
</dbReference>
<keyword evidence="1" id="KW-0175">Coiled coil</keyword>
<dbReference type="AlphaFoldDB" id="A0A811K511"/>
<organism evidence="2 3">
    <name type="scientific">Bursaphelenchus okinawaensis</name>
    <dbReference type="NCBI Taxonomy" id="465554"/>
    <lineage>
        <taxon>Eukaryota</taxon>
        <taxon>Metazoa</taxon>
        <taxon>Ecdysozoa</taxon>
        <taxon>Nematoda</taxon>
        <taxon>Chromadorea</taxon>
        <taxon>Rhabditida</taxon>
        <taxon>Tylenchina</taxon>
        <taxon>Tylenchomorpha</taxon>
        <taxon>Aphelenchoidea</taxon>
        <taxon>Aphelenchoididae</taxon>
        <taxon>Bursaphelenchus</taxon>
    </lineage>
</organism>
<name>A0A811K511_9BILA</name>